<feature type="compositionally biased region" description="Acidic residues" evidence="3">
    <location>
        <begin position="471"/>
        <end position="485"/>
    </location>
</feature>
<dbReference type="InterPro" id="IPR013126">
    <property type="entry name" value="Hsp_70_fam"/>
</dbReference>
<proteinExistence type="predicted"/>
<sequence>MAESNVLGIAFGNSNSSIAYINNEGKADCIANEDGDRQIPSILAYSGDDEYHGFQAKAQLVRNRQNTVANFRDFIGKSFADIDPTHSAVSAHPVDTNGTVSYDIPATGKTVSVSELATRHLLRLKQSAEDYTGRPVTGAVLTVPTDFTHAQRDALIAAAKAAELNVLQVINEPVAALLATDAIQDGGKVSDDKTVVVVDLGGTRCDASVIASRGGMYTVLATAHDYDVGGNQLDDALVDFFGKEFEKKTKVSATKDERSIAKLVNQCEVTKKTLSASTSATVSVESLAEGVDFHSNINRMRYELLGRKVFDKMVALVQDVVKKAHMEPFNIDEVIMVGGTSHTPKLASRLSAIFPETTRVRNPTASATSLNPAELNCLGAAVQASLIADFEQTDIEEATHAVVTSAPHIAKPIGVLVGDEFVKVIDSETAVPARRTITLAAPTTPGPVYVAIYEGERDVKVTPAPPRESNNDEEDSDYEEEEPEDFREPIIKPSKKIAECVFEGEGKGKVEVTVQVDKELQATIMARAVGGKEVVRGVVGKQ</sequence>
<evidence type="ECO:0000256" key="1">
    <source>
        <dbReference type="ARBA" id="ARBA00022741"/>
    </source>
</evidence>
<comment type="caution">
    <text evidence="4">The sequence shown here is derived from an EMBL/GenBank/DDBJ whole genome shotgun (WGS) entry which is preliminary data.</text>
</comment>
<dbReference type="GO" id="GO:0005634">
    <property type="term" value="C:nucleus"/>
    <property type="evidence" value="ECO:0007669"/>
    <property type="project" value="TreeGrafter"/>
</dbReference>
<keyword evidence="2" id="KW-0067">ATP-binding</keyword>
<evidence type="ECO:0000256" key="3">
    <source>
        <dbReference type="SAM" id="MobiDB-lite"/>
    </source>
</evidence>
<keyword evidence="1" id="KW-0547">Nucleotide-binding</keyword>
<dbReference type="GO" id="GO:0005829">
    <property type="term" value="C:cytosol"/>
    <property type="evidence" value="ECO:0007669"/>
    <property type="project" value="TreeGrafter"/>
</dbReference>
<dbReference type="Pfam" id="PF00012">
    <property type="entry name" value="HSP70"/>
    <property type="match status" value="1"/>
</dbReference>
<keyword evidence="5" id="KW-1185">Reference proteome</keyword>
<dbReference type="PANTHER" id="PTHR45639:SF32">
    <property type="entry name" value="HEAT SHOCK PROTEIN PDR13"/>
    <property type="match status" value="1"/>
</dbReference>
<dbReference type="EMBL" id="BACD03000031">
    <property type="protein sequence ID" value="GAO50289.1"/>
    <property type="molecule type" value="Genomic_DNA"/>
</dbReference>
<dbReference type="SUPFAM" id="SSF53067">
    <property type="entry name" value="Actin-like ATPase domain"/>
    <property type="match status" value="2"/>
</dbReference>
<dbReference type="GO" id="GO:0140662">
    <property type="term" value="F:ATP-dependent protein folding chaperone"/>
    <property type="evidence" value="ECO:0007669"/>
    <property type="project" value="InterPro"/>
</dbReference>
<organism evidence="4 5">
    <name type="scientific">Saitoella complicata (strain BCRC 22490 / CBS 7301 / JCM 7358 / NBRC 10748 / NRRL Y-17804)</name>
    <dbReference type="NCBI Taxonomy" id="698492"/>
    <lineage>
        <taxon>Eukaryota</taxon>
        <taxon>Fungi</taxon>
        <taxon>Dikarya</taxon>
        <taxon>Ascomycota</taxon>
        <taxon>Taphrinomycotina</taxon>
        <taxon>Taphrinomycotina incertae sedis</taxon>
        <taxon>Saitoella</taxon>
    </lineage>
</organism>
<gene>
    <name evidence="4" type="ORF">G7K_4419-t1</name>
</gene>
<reference evidence="4 5" key="1">
    <citation type="journal article" date="2011" name="J. Gen. Appl. Microbiol.">
        <title>Draft genome sequencing of the enigmatic yeast Saitoella complicata.</title>
        <authorList>
            <person name="Nishida H."/>
            <person name="Hamamoto M."/>
            <person name="Sugiyama J."/>
        </authorList>
    </citation>
    <scope>NUCLEOTIDE SEQUENCE [LARGE SCALE GENOMIC DNA]</scope>
    <source>
        <strain evidence="4 5">NRRL Y-17804</strain>
    </source>
</reference>
<dbReference type="Gene3D" id="3.90.640.10">
    <property type="entry name" value="Actin, Chain A, domain 4"/>
    <property type="match status" value="1"/>
</dbReference>
<dbReference type="OMA" id="DQVLMDH"/>
<dbReference type="PANTHER" id="PTHR45639">
    <property type="entry name" value="HSC70CB, ISOFORM G-RELATED"/>
    <property type="match status" value="1"/>
</dbReference>
<dbReference type="FunFam" id="3.90.640.10:FF:000021">
    <property type="entry name" value="Heat shock protein 14"/>
    <property type="match status" value="1"/>
</dbReference>
<dbReference type="InterPro" id="IPR043129">
    <property type="entry name" value="ATPase_NBD"/>
</dbReference>
<dbReference type="Proteomes" id="UP000033140">
    <property type="component" value="Unassembled WGS sequence"/>
</dbReference>
<dbReference type="CDD" id="cd10232">
    <property type="entry name" value="ASKHA_NBD_HSP70_ScSsz1p-like"/>
    <property type="match status" value="1"/>
</dbReference>
<accession>A0A0E9NKC2</accession>
<dbReference type="GO" id="GO:0005524">
    <property type="term" value="F:ATP binding"/>
    <property type="evidence" value="ECO:0007669"/>
    <property type="project" value="UniProtKB-KW"/>
</dbReference>
<reference evidence="4 5" key="2">
    <citation type="journal article" date="2014" name="J. Gen. Appl. Microbiol.">
        <title>The early diverging ascomycetous budding yeast Saitoella complicata has three histone deacetylases belonging to the Clr6, Hos2, and Rpd3 lineages.</title>
        <authorList>
            <person name="Nishida H."/>
            <person name="Matsumoto T."/>
            <person name="Kondo S."/>
            <person name="Hamamoto M."/>
            <person name="Yoshikawa H."/>
        </authorList>
    </citation>
    <scope>NUCLEOTIDE SEQUENCE [LARGE SCALE GENOMIC DNA]</scope>
    <source>
        <strain evidence="4 5">NRRL Y-17804</strain>
    </source>
</reference>
<dbReference type="Gene3D" id="3.30.420.40">
    <property type="match status" value="2"/>
</dbReference>
<evidence type="ECO:0000313" key="4">
    <source>
        <dbReference type="EMBL" id="GAO50289.1"/>
    </source>
</evidence>
<dbReference type="STRING" id="698492.A0A0E9NKC2"/>
<dbReference type="AlphaFoldDB" id="A0A0E9NKC2"/>
<reference evidence="4 5" key="3">
    <citation type="journal article" date="2015" name="Genome Announc.">
        <title>Draft Genome Sequence of the Archiascomycetous Yeast Saitoella complicata.</title>
        <authorList>
            <person name="Yamauchi K."/>
            <person name="Kondo S."/>
            <person name="Hamamoto M."/>
            <person name="Takahashi Y."/>
            <person name="Ogura Y."/>
            <person name="Hayashi T."/>
            <person name="Nishida H."/>
        </authorList>
    </citation>
    <scope>NUCLEOTIDE SEQUENCE [LARGE SCALE GENOMIC DNA]</scope>
    <source>
        <strain evidence="4 5">NRRL Y-17804</strain>
    </source>
</reference>
<dbReference type="Gene3D" id="3.30.30.30">
    <property type="match status" value="1"/>
</dbReference>
<dbReference type="PRINTS" id="PR00301">
    <property type="entry name" value="HEATSHOCK70"/>
</dbReference>
<protein>
    <submittedName>
        <fullName evidence="4">Uncharacterized protein</fullName>
    </submittedName>
</protein>
<feature type="region of interest" description="Disordered" evidence="3">
    <location>
        <begin position="459"/>
        <end position="490"/>
    </location>
</feature>
<evidence type="ECO:0000256" key="2">
    <source>
        <dbReference type="ARBA" id="ARBA00022840"/>
    </source>
</evidence>
<evidence type="ECO:0000313" key="5">
    <source>
        <dbReference type="Proteomes" id="UP000033140"/>
    </source>
</evidence>
<name>A0A0E9NKC2_SAICN</name>